<evidence type="ECO:0000256" key="5">
    <source>
        <dbReference type="ARBA" id="ARBA00022679"/>
    </source>
</evidence>
<dbReference type="EC" id="2.7.13.3" evidence="3"/>
<keyword evidence="6 9" id="KW-0418">Kinase</keyword>
<dbReference type="SUPFAM" id="SSF47384">
    <property type="entry name" value="Homodimeric domain of signal transducing histidine kinase"/>
    <property type="match status" value="1"/>
</dbReference>
<dbReference type="PANTHER" id="PTHR43047:SF72">
    <property type="entry name" value="OSMOSENSING HISTIDINE PROTEIN KINASE SLN1"/>
    <property type="match status" value="1"/>
</dbReference>
<keyword evidence="5" id="KW-0808">Transferase</keyword>
<sequence length="553" mass="59549">MEVVAARGLTEDVVGSATDATPLLHALHCGARYGSLVFCAEEWQGNEHGLPTATGDLAWTSADLLLADVVDAAGELRAVLSLSGPVSGLRPAPHELLRCSDELQQPLSALLVVVENELITSQHRVGRAMRELARDLDRRITPEQLVEIIRDELTGPFRADRSFVNLVGDGEEPPVGVVGVSGALHEDISGALVRALRNRDVVMMENGRVWGEDAITARHAEEVERLTGSPDQTTMVLVPIGIDNRLLGVFTICRSARQPRWTESESHGAVEVGRDLARVVLNVQAMSRHERVLRELELLDTRRSQLIATIAHELKNPIGVIRGHVELAQTAEGDDVPRSLAVIDRGAKRLEMLADDLLVFSKADSIDRPVSRELVDVGALAREAVEFAQVTADRAGVDLDLVVEGVVTVLGDHEALSLVITNLLSNAVKYCDAGDEVTLAVRRIRGSVVLTCRDTGIGISENDQEQLFAEFFRSTNPAAFNRPGTGLGLAILQRVVGRHGGKVDVRSRLGEGTSFVVTLPVATRDVVEAARGEASSLVAAVRSRGQASTLVVE</sequence>
<comment type="subcellular location">
    <subcellularLocation>
        <location evidence="2">Cell membrane</location>
    </subcellularLocation>
</comment>
<organism evidence="9 10">
    <name type="scientific">Nocardioides yefusunii</name>
    <dbReference type="NCBI Taxonomy" id="2500546"/>
    <lineage>
        <taxon>Bacteria</taxon>
        <taxon>Bacillati</taxon>
        <taxon>Actinomycetota</taxon>
        <taxon>Actinomycetes</taxon>
        <taxon>Propionibacteriales</taxon>
        <taxon>Nocardioidaceae</taxon>
        <taxon>Nocardioides</taxon>
    </lineage>
</organism>
<dbReference type="PRINTS" id="PR00344">
    <property type="entry name" value="BCTRLSENSOR"/>
</dbReference>
<dbReference type="GO" id="GO:0016301">
    <property type="term" value="F:kinase activity"/>
    <property type="evidence" value="ECO:0007669"/>
    <property type="project" value="UniProtKB-KW"/>
</dbReference>
<comment type="catalytic activity">
    <reaction evidence="1">
        <text>ATP + protein L-histidine = ADP + protein N-phospho-L-histidine.</text>
        <dbReference type="EC" id="2.7.13.3"/>
    </reaction>
</comment>
<dbReference type="InterPro" id="IPR005467">
    <property type="entry name" value="His_kinase_dom"/>
</dbReference>
<dbReference type="Proteomes" id="UP001596098">
    <property type="component" value="Unassembled WGS sequence"/>
</dbReference>
<protein>
    <recommendedName>
        <fullName evidence="3">histidine kinase</fullName>
        <ecNumber evidence="3">2.7.13.3</ecNumber>
    </recommendedName>
</protein>
<evidence type="ECO:0000256" key="2">
    <source>
        <dbReference type="ARBA" id="ARBA00004236"/>
    </source>
</evidence>
<dbReference type="Pfam" id="PF00512">
    <property type="entry name" value="HisKA"/>
    <property type="match status" value="1"/>
</dbReference>
<dbReference type="CDD" id="cd00082">
    <property type="entry name" value="HisKA"/>
    <property type="match status" value="1"/>
</dbReference>
<evidence type="ECO:0000256" key="1">
    <source>
        <dbReference type="ARBA" id="ARBA00000085"/>
    </source>
</evidence>
<dbReference type="PROSITE" id="PS50109">
    <property type="entry name" value="HIS_KIN"/>
    <property type="match status" value="1"/>
</dbReference>
<accession>A0ABW1QZK2</accession>
<evidence type="ECO:0000256" key="3">
    <source>
        <dbReference type="ARBA" id="ARBA00012438"/>
    </source>
</evidence>
<feature type="domain" description="Histidine kinase" evidence="8">
    <location>
        <begin position="309"/>
        <end position="523"/>
    </location>
</feature>
<dbReference type="InterPro" id="IPR029016">
    <property type="entry name" value="GAF-like_dom_sf"/>
</dbReference>
<dbReference type="SUPFAM" id="SSF55781">
    <property type="entry name" value="GAF domain-like"/>
    <property type="match status" value="1"/>
</dbReference>
<name>A0ABW1QZK2_9ACTN</name>
<dbReference type="SUPFAM" id="SSF55874">
    <property type="entry name" value="ATPase domain of HSP90 chaperone/DNA topoisomerase II/histidine kinase"/>
    <property type="match status" value="1"/>
</dbReference>
<keyword evidence="4" id="KW-0597">Phosphoprotein</keyword>
<comment type="caution">
    <text evidence="9">The sequence shown here is derived from an EMBL/GenBank/DDBJ whole genome shotgun (WGS) entry which is preliminary data.</text>
</comment>
<dbReference type="InterPro" id="IPR003594">
    <property type="entry name" value="HATPase_dom"/>
</dbReference>
<evidence type="ECO:0000256" key="4">
    <source>
        <dbReference type="ARBA" id="ARBA00022553"/>
    </source>
</evidence>
<dbReference type="EMBL" id="JBHSQI010000009">
    <property type="protein sequence ID" value="MFC6154976.1"/>
    <property type="molecule type" value="Genomic_DNA"/>
</dbReference>
<dbReference type="PANTHER" id="PTHR43047">
    <property type="entry name" value="TWO-COMPONENT HISTIDINE PROTEIN KINASE"/>
    <property type="match status" value="1"/>
</dbReference>
<dbReference type="Pfam" id="PF02518">
    <property type="entry name" value="HATPase_c"/>
    <property type="match status" value="1"/>
</dbReference>
<dbReference type="SMART" id="SM00387">
    <property type="entry name" value="HATPase_c"/>
    <property type="match status" value="1"/>
</dbReference>
<proteinExistence type="predicted"/>
<evidence type="ECO:0000259" key="8">
    <source>
        <dbReference type="PROSITE" id="PS50109"/>
    </source>
</evidence>
<dbReference type="InterPro" id="IPR003661">
    <property type="entry name" value="HisK_dim/P_dom"/>
</dbReference>
<keyword evidence="10" id="KW-1185">Reference proteome</keyword>
<dbReference type="Gene3D" id="1.10.287.130">
    <property type="match status" value="1"/>
</dbReference>
<dbReference type="RefSeq" id="WP_164878735.1">
    <property type="nucleotide sequence ID" value="NZ_CP034929.1"/>
</dbReference>
<dbReference type="CDD" id="cd00075">
    <property type="entry name" value="HATPase"/>
    <property type="match status" value="1"/>
</dbReference>
<evidence type="ECO:0000256" key="7">
    <source>
        <dbReference type="ARBA" id="ARBA00023012"/>
    </source>
</evidence>
<dbReference type="Gene3D" id="3.30.450.40">
    <property type="match status" value="1"/>
</dbReference>
<dbReference type="InterPro" id="IPR004358">
    <property type="entry name" value="Sig_transdc_His_kin-like_C"/>
</dbReference>
<gene>
    <name evidence="9" type="ORF">ACFPWU_15020</name>
</gene>
<reference evidence="10" key="1">
    <citation type="journal article" date="2019" name="Int. J. Syst. Evol. Microbiol.">
        <title>The Global Catalogue of Microorganisms (GCM) 10K type strain sequencing project: providing services to taxonomists for standard genome sequencing and annotation.</title>
        <authorList>
            <consortium name="The Broad Institute Genomics Platform"/>
            <consortium name="The Broad Institute Genome Sequencing Center for Infectious Disease"/>
            <person name="Wu L."/>
            <person name="Ma J."/>
        </authorList>
    </citation>
    <scope>NUCLEOTIDE SEQUENCE [LARGE SCALE GENOMIC DNA]</scope>
    <source>
        <strain evidence="10">DFY28</strain>
    </source>
</reference>
<dbReference type="InterPro" id="IPR036097">
    <property type="entry name" value="HisK_dim/P_sf"/>
</dbReference>
<evidence type="ECO:0000256" key="6">
    <source>
        <dbReference type="ARBA" id="ARBA00022777"/>
    </source>
</evidence>
<dbReference type="SMART" id="SM00388">
    <property type="entry name" value="HisKA"/>
    <property type="match status" value="1"/>
</dbReference>
<keyword evidence="7" id="KW-0902">Two-component regulatory system</keyword>
<dbReference type="InterPro" id="IPR036890">
    <property type="entry name" value="HATPase_C_sf"/>
</dbReference>
<evidence type="ECO:0000313" key="10">
    <source>
        <dbReference type="Proteomes" id="UP001596098"/>
    </source>
</evidence>
<evidence type="ECO:0000313" key="9">
    <source>
        <dbReference type="EMBL" id="MFC6154976.1"/>
    </source>
</evidence>
<dbReference type="Gene3D" id="3.30.565.10">
    <property type="entry name" value="Histidine kinase-like ATPase, C-terminal domain"/>
    <property type="match status" value="1"/>
</dbReference>